<dbReference type="STRING" id="679199.HMPREF9332_01497"/>
<organism evidence="1 2">
    <name type="scientific">Alloprevotella rava F0323</name>
    <dbReference type="NCBI Taxonomy" id="679199"/>
    <lineage>
        <taxon>Bacteria</taxon>
        <taxon>Pseudomonadati</taxon>
        <taxon>Bacteroidota</taxon>
        <taxon>Bacteroidia</taxon>
        <taxon>Bacteroidales</taxon>
        <taxon>Prevotellaceae</taxon>
        <taxon>Alloprevotella</taxon>
    </lineage>
</organism>
<evidence type="ECO:0000313" key="1">
    <source>
        <dbReference type="EMBL" id="EHG21982.1"/>
    </source>
</evidence>
<name>G5GD68_9BACT</name>
<sequence>MITKKTNILVTLIINPKYERLRDYLVNIADHFEDTGRTLPMVNNGIRLLDVDGLTLCVKHYDRTSWRNRLAVRIYKASKGKHSYNCAAQLRERGFATQEPVAYVAYRRNLMDQNMYFVGVFSNYHHSLHEAFGMPHSERAELLESFAHYAARLHEEGFLPIACSADNILFDRIDGRYRFSILDTGNMKCGRKVSIQKGCKSLAALQADDAFNTTLIRAYAVARGVNEAECQKYFERAKS</sequence>
<protein>
    <recommendedName>
        <fullName evidence="3">Protein kinase domain-containing protein</fullName>
    </recommendedName>
</protein>
<dbReference type="EMBL" id="ACZK01000025">
    <property type="protein sequence ID" value="EHG21982.1"/>
    <property type="molecule type" value="Genomic_DNA"/>
</dbReference>
<gene>
    <name evidence="1" type="ORF">HMPREF9332_01497</name>
</gene>
<accession>G5GD68</accession>
<keyword evidence="2" id="KW-1185">Reference proteome</keyword>
<dbReference type="Proteomes" id="UP000015993">
    <property type="component" value="Unassembled WGS sequence"/>
</dbReference>
<evidence type="ECO:0000313" key="2">
    <source>
        <dbReference type="Proteomes" id="UP000015993"/>
    </source>
</evidence>
<proteinExistence type="predicted"/>
<dbReference type="HOGENOM" id="CLU_079054_0_0_10"/>
<reference evidence="1 2" key="1">
    <citation type="submission" date="2011-08" db="EMBL/GenBank/DDBJ databases">
        <title>The Genome Sequence of Prevotella sp. oral taxon 302 str. F0323.</title>
        <authorList>
            <consortium name="The Broad Institute Genome Sequencing Platform"/>
            <person name="Earl A."/>
            <person name="Ward D."/>
            <person name="Feldgarden M."/>
            <person name="Gevers D."/>
            <person name="Izard J."/>
            <person name="Blanton J.M."/>
            <person name="Baranova O.V."/>
            <person name="Tanner A.C."/>
            <person name="Dewhirst F.E."/>
            <person name="Young S.K."/>
            <person name="Zeng Q."/>
            <person name="Gargeya S."/>
            <person name="Fitzgerald M."/>
            <person name="Haas B."/>
            <person name="Abouelleil A."/>
            <person name="Alvarado L."/>
            <person name="Arachchi H.M."/>
            <person name="Berlin A."/>
            <person name="Brown A."/>
            <person name="Chapman S.B."/>
            <person name="Chen Z."/>
            <person name="Dunbar C."/>
            <person name="Freedman E."/>
            <person name="Gearin G."/>
            <person name="Gellesch M."/>
            <person name="Goldberg J."/>
            <person name="Griggs A."/>
            <person name="Gujja S."/>
            <person name="Heiman D."/>
            <person name="Howarth C."/>
            <person name="Larson L."/>
            <person name="Lui A."/>
            <person name="MacDonald P.J.P."/>
            <person name="Montmayeur A."/>
            <person name="Murphy C."/>
            <person name="Neiman D."/>
            <person name="Pearson M."/>
            <person name="Priest M."/>
            <person name="Roberts A."/>
            <person name="Saif S."/>
            <person name="Shea T."/>
            <person name="Shenoy N."/>
            <person name="Sisk P."/>
            <person name="Stolte C."/>
            <person name="Sykes S."/>
            <person name="Wortman J."/>
            <person name="Nusbaum C."/>
            <person name="Birren B."/>
        </authorList>
    </citation>
    <scope>NUCLEOTIDE SEQUENCE [LARGE SCALE GENOMIC DNA]</scope>
    <source>
        <strain evidence="1 2">F0323</strain>
    </source>
</reference>
<evidence type="ECO:0008006" key="3">
    <source>
        <dbReference type="Google" id="ProtNLM"/>
    </source>
</evidence>
<dbReference type="AlphaFoldDB" id="G5GD68"/>
<dbReference type="eggNOG" id="COG3642">
    <property type="taxonomic scope" value="Bacteria"/>
</dbReference>
<comment type="caution">
    <text evidence="1">The sequence shown here is derived from an EMBL/GenBank/DDBJ whole genome shotgun (WGS) entry which is preliminary data.</text>
</comment>